<evidence type="ECO:0000259" key="1">
    <source>
        <dbReference type="Pfam" id="PF25342"/>
    </source>
</evidence>
<evidence type="ECO:0000313" key="2">
    <source>
        <dbReference type="EMBL" id="CAF4600502.1"/>
    </source>
</evidence>
<proteinExistence type="predicted"/>
<accession>A0A821C621</accession>
<gene>
    <name evidence="2" type="ORF">HFQ381_LOCUS33503</name>
</gene>
<comment type="caution">
    <text evidence="2">The sequence shown here is derived from an EMBL/GenBank/DDBJ whole genome shotgun (WGS) entry which is preliminary data.</text>
</comment>
<dbReference type="AlphaFoldDB" id="A0A821C621"/>
<dbReference type="InterPro" id="IPR057589">
    <property type="entry name" value="GT_PLOD"/>
</dbReference>
<feature type="non-terminal residue" evidence="2">
    <location>
        <position position="1"/>
    </location>
</feature>
<protein>
    <recommendedName>
        <fullName evidence="1">PLOD1-3-like GT domain-containing protein</fullName>
    </recommendedName>
</protein>
<dbReference type="Proteomes" id="UP000663851">
    <property type="component" value="Unassembled WGS sequence"/>
</dbReference>
<organism evidence="2 3">
    <name type="scientific">Rotaria socialis</name>
    <dbReference type="NCBI Taxonomy" id="392032"/>
    <lineage>
        <taxon>Eukaryota</taxon>
        <taxon>Metazoa</taxon>
        <taxon>Spiralia</taxon>
        <taxon>Gnathifera</taxon>
        <taxon>Rotifera</taxon>
        <taxon>Eurotatoria</taxon>
        <taxon>Bdelloidea</taxon>
        <taxon>Philodinida</taxon>
        <taxon>Philodinidae</taxon>
        <taxon>Rotaria</taxon>
    </lineage>
</organism>
<reference evidence="2" key="1">
    <citation type="submission" date="2021-02" db="EMBL/GenBank/DDBJ databases">
        <authorList>
            <person name="Nowell W R."/>
        </authorList>
    </citation>
    <scope>NUCLEOTIDE SEQUENCE</scope>
</reference>
<dbReference type="Pfam" id="PF25342">
    <property type="entry name" value="GT_PLOD"/>
    <property type="match status" value="1"/>
</dbReference>
<dbReference type="EMBL" id="CAJOBO010010645">
    <property type="protein sequence ID" value="CAF4600502.1"/>
    <property type="molecule type" value="Genomic_DNA"/>
</dbReference>
<evidence type="ECO:0000313" key="3">
    <source>
        <dbReference type="Proteomes" id="UP000663851"/>
    </source>
</evidence>
<sequence>DLLVVAVASSENDGYNRFIRSLKVYGYKYEVTVT</sequence>
<feature type="domain" description="PLOD1-3-like GT" evidence="1">
    <location>
        <begin position="1"/>
        <end position="31"/>
    </location>
</feature>
<name>A0A821C621_9BILA</name>